<proteinExistence type="predicted"/>
<feature type="region of interest" description="Disordered" evidence="1">
    <location>
        <begin position="121"/>
        <end position="215"/>
    </location>
</feature>
<dbReference type="AlphaFoldDB" id="A0A401TTV2"/>
<name>A0A401TTV2_CHIPU</name>
<feature type="compositionally biased region" description="Low complexity" evidence="1">
    <location>
        <begin position="188"/>
        <end position="197"/>
    </location>
</feature>
<feature type="non-terminal residue" evidence="2">
    <location>
        <position position="1"/>
    </location>
</feature>
<comment type="caution">
    <text evidence="2">The sequence shown here is derived from an EMBL/GenBank/DDBJ whole genome shotgun (WGS) entry which is preliminary data.</text>
</comment>
<protein>
    <submittedName>
        <fullName evidence="2">Uncharacterized protein</fullName>
    </submittedName>
</protein>
<evidence type="ECO:0000313" key="3">
    <source>
        <dbReference type="Proteomes" id="UP000287033"/>
    </source>
</evidence>
<reference evidence="2 3" key="1">
    <citation type="journal article" date="2018" name="Nat. Ecol. Evol.">
        <title>Shark genomes provide insights into elasmobranch evolution and the origin of vertebrates.</title>
        <authorList>
            <person name="Hara Y"/>
            <person name="Yamaguchi K"/>
            <person name="Onimaru K"/>
            <person name="Kadota M"/>
            <person name="Koyanagi M"/>
            <person name="Keeley SD"/>
            <person name="Tatsumi K"/>
            <person name="Tanaka K"/>
            <person name="Motone F"/>
            <person name="Kageyama Y"/>
            <person name="Nozu R"/>
            <person name="Adachi N"/>
            <person name="Nishimura O"/>
            <person name="Nakagawa R"/>
            <person name="Tanegashima C"/>
            <person name="Kiyatake I"/>
            <person name="Matsumoto R"/>
            <person name="Murakumo K"/>
            <person name="Nishida K"/>
            <person name="Terakita A"/>
            <person name="Kuratani S"/>
            <person name="Sato K"/>
            <person name="Hyodo S Kuraku.S."/>
        </authorList>
    </citation>
    <scope>NUCLEOTIDE SEQUENCE [LARGE SCALE GENOMIC DNA]</scope>
</reference>
<keyword evidence="3" id="KW-1185">Reference proteome</keyword>
<feature type="compositionally biased region" description="Basic residues" evidence="1">
    <location>
        <begin position="144"/>
        <end position="155"/>
    </location>
</feature>
<feature type="compositionally biased region" description="Basic and acidic residues" evidence="1">
    <location>
        <begin position="160"/>
        <end position="186"/>
    </location>
</feature>
<evidence type="ECO:0000313" key="2">
    <source>
        <dbReference type="EMBL" id="GCC46048.1"/>
    </source>
</evidence>
<evidence type="ECO:0000256" key="1">
    <source>
        <dbReference type="SAM" id="MobiDB-lite"/>
    </source>
</evidence>
<sequence length="215" mass="24424">RRDQAIDCYERGMRLDFNAYYCSSNLPRLYRARAEKGDEDLAQDTVRFAIAACERARSLKLADEWLRPTLLAAAFDLGQPPVCQRRGKARAAVRRHRQDQGATLARSAGICLSRATSIARRLRRTAPTRNRSPASAPAPDGRGCNRRCRRRRRRPASGGSRRDRGCRDRAPWRRRAAPDRSHRSDVISRPSPSSRPSCARHCRKPPTRSARWPAI</sequence>
<gene>
    <name evidence="2" type="ORF">chiPu_0029944</name>
</gene>
<dbReference type="EMBL" id="BEZZ01170636">
    <property type="protein sequence ID" value="GCC46048.1"/>
    <property type="molecule type" value="Genomic_DNA"/>
</dbReference>
<dbReference type="Proteomes" id="UP000287033">
    <property type="component" value="Unassembled WGS sequence"/>
</dbReference>
<organism evidence="2 3">
    <name type="scientific">Chiloscyllium punctatum</name>
    <name type="common">Brownbanded bambooshark</name>
    <name type="synonym">Hemiscyllium punctatum</name>
    <dbReference type="NCBI Taxonomy" id="137246"/>
    <lineage>
        <taxon>Eukaryota</taxon>
        <taxon>Metazoa</taxon>
        <taxon>Chordata</taxon>
        <taxon>Craniata</taxon>
        <taxon>Vertebrata</taxon>
        <taxon>Chondrichthyes</taxon>
        <taxon>Elasmobranchii</taxon>
        <taxon>Galeomorphii</taxon>
        <taxon>Galeoidea</taxon>
        <taxon>Orectolobiformes</taxon>
        <taxon>Hemiscylliidae</taxon>
        <taxon>Chiloscyllium</taxon>
    </lineage>
</organism>
<accession>A0A401TTV2</accession>